<keyword evidence="3 6" id="KW-0812">Transmembrane</keyword>
<dbReference type="InterPro" id="IPR003838">
    <property type="entry name" value="ABC3_permease_C"/>
</dbReference>
<comment type="subcellular location">
    <subcellularLocation>
        <location evidence="1">Cell membrane</location>
        <topology evidence="1">Multi-pass membrane protein</topology>
    </subcellularLocation>
</comment>
<dbReference type="GO" id="GO:0005886">
    <property type="term" value="C:plasma membrane"/>
    <property type="evidence" value="ECO:0007669"/>
    <property type="project" value="UniProtKB-SubCell"/>
</dbReference>
<keyword evidence="9" id="KW-1185">Reference proteome</keyword>
<dbReference type="Proteomes" id="UP000502508">
    <property type="component" value="Chromosome"/>
</dbReference>
<evidence type="ECO:0000256" key="5">
    <source>
        <dbReference type="ARBA" id="ARBA00023136"/>
    </source>
</evidence>
<feature type="domain" description="ABC3 transporter permease C-terminal" evidence="7">
    <location>
        <begin position="617"/>
        <end position="727"/>
    </location>
</feature>
<feature type="transmembrane region" description="Helical" evidence="6">
    <location>
        <begin position="243"/>
        <end position="269"/>
    </location>
</feature>
<reference evidence="8 9" key="2">
    <citation type="submission" date="2020-03" db="EMBL/GenBank/DDBJ databases">
        <authorList>
            <person name="Ichikawa N."/>
            <person name="Kimura A."/>
            <person name="Kitahashi Y."/>
            <person name="Uohara A."/>
        </authorList>
    </citation>
    <scope>NUCLEOTIDE SEQUENCE [LARGE SCALE GENOMIC DNA]</scope>
    <source>
        <strain evidence="8 9">NBRC 107702</strain>
    </source>
</reference>
<dbReference type="RefSeq" id="WP_173040868.1">
    <property type="nucleotide sequence ID" value="NZ_AP022870.1"/>
</dbReference>
<feature type="transmembrane region" description="Helical" evidence="6">
    <location>
        <begin position="364"/>
        <end position="393"/>
    </location>
</feature>
<keyword evidence="4 6" id="KW-1133">Transmembrane helix</keyword>
<name>A0A6F8Y3W4_9ACTN</name>
<dbReference type="KEGG" id="pfla:Pflav_072240"/>
<feature type="transmembrane region" description="Helical" evidence="6">
    <location>
        <begin position="414"/>
        <end position="441"/>
    </location>
</feature>
<protein>
    <recommendedName>
        <fullName evidence="7">ABC3 transporter permease C-terminal domain-containing protein</fullName>
    </recommendedName>
</protein>
<evidence type="ECO:0000256" key="1">
    <source>
        <dbReference type="ARBA" id="ARBA00004651"/>
    </source>
</evidence>
<evidence type="ECO:0000256" key="6">
    <source>
        <dbReference type="SAM" id="Phobius"/>
    </source>
</evidence>
<evidence type="ECO:0000259" key="7">
    <source>
        <dbReference type="Pfam" id="PF02687"/>
    </source>
</evidence>
<feature type="transmembrane region" description="Helical" evidence="6">
    <location>
        <begin position="289"/>
        <end position="314"/>
    </location>
</feature>
<accession>A0A6F8Y3W4</accession>
<keyword evidence="2" id="KW-1003">Cell membrane</keyword>
<organism evidence="8 9">
    <name type="scientific">Phytohabitans flavus</name>
    <dbReference type="NCBI Taxonomy" id="1076124"/>
    <lineage>
        <taxon>Bacteria</taxon>
        <taxon>Bacillati</taxon>
        <taxon>Actinomycetota</taxon>
        <taxon>Actinomycetes</taxon>
        <taxon>Micromonosporales</taxon>
        <taxon>Micromonosporaceae</taxon>
    </lineage>
</organism>
<sequence length="737" mass="76926">MIRFGLRLALATGREAIVRLVIISAAMAVGVGLLLATIAGIHAVGSQNQRYAWLNSGLVGETAGPKAADPMWWLLRDDYTRGARMARLDVASTGPDAPVPPGIPRLPGPGEFYASPALSERLRTTTAAELGDRFPGREIGTIGGAALPSPDSLMIIIGHSPDELSQQPDAVQVSSILTTDPADCSRCVIGIGANGISLVLSVVAGALLVPLLILMGTATRLAAARREQRFAAMRLVGATPRQISVISAVESTVSAVAGTIAGIGVFFALRPALAAIPFTGERFFAGDLSLGLVDVVLVVLGVPLGAAVVARLALRRVQISPLGVTRRVTPRPPRAWRLVVLAAGIVEMGYFVGHRPETTNGQIMAYMCGFVLIMIGLVAAGPWLTLVGSRVLAGRARHAAALIAGRRLADNPQAGFRAVSGVMLALFVTSVATGVITTIVAERGSPRSGSVMSSALTQTFWSEEGEGPPASAIPPGLASVPGVQSVHPIYANPKHEPSDPNWYPGMIVCADLVRTPEFGRCPDGVEVAATWPNLMGPRRDSDEAPVLPAAPMAAAAARQQPLLSVIVATDGSSAAIDQARTVLEAAFPDRRFPATVSEFESDFRQTLVQWQRLADVVIIGSLAIAGCSLAVSVAGGLTERKRPFSMLRLTGVPLGLLRRVVALESAVPLLFVAVLAIGMGFVAAQLFLTSQMDYTLHAPGAAYYVAVAAGLIASLAIIASTLPLLRRITGPETARNE</sequence>
<evidence type="ECO:0000256" key="3">
    <source>
        <dbReference type="ARBA" id="ARBA00022692"/>
    </source>
</evidence>
<evidence type="ECO:0000256" key="4">
    <source>
        <dbReference type="ARBA" id="ARBA00022989"/>
    </source>
</evidence>
<evidence type="ECO:0000313" key="8">
    <source>
        <dbReference type="EMBL" id="BCB80814.1"/>
    </source>
</evidence>
<feature type="transmembrane region" description="Helical" evidence="6">
    <location>
        <begin position="701"/>
        <end position="725"/>
    </location>
</feature>
<feature type="transmembrane region" description="Helical" evidence="6">
    <location>
        <begin position="20"/>
        <end position="41"/>
    </location>
</feature>
<dbReference type="AlphaFoldDB" id="A0A6F8Y3W4"/>
<gene>
    <name evidence="8" type="ORF">Pflav_072240</name>
</gene>
<feature type="domain" description="ABC3 transporter permease C-terminal" evidence="7">
    <location>
        <begin position="204"/>
        <end position="317"/>
    </location>
</feature>
<reference evidence="8 9" key="1">
    <citation type="submission" date="2020-03" db="EMBL/GenBank/DDBJ databases">
        <title>Whole genome shotgun sequence of Phytohabitans flavus NBRC 107702.</title>
        <authorList>
            <person name="Komaki H."/>
            <person name="Tamura T."/>
        </authorList>
    </citation>
    <scope>NUCLEOTIDE SEQUENCE [LARGE SCALE GENOMIC DNA]</scope>
    <source>
        <strain evidence="8 9">NBRC 107702</strain>
    </source>
</reference>
<keyword evidence="5 6" id="KW-0472">Membrane</keyword>
<evidence type="ECO:0000256" key="2">
    <source>
        <dbReference type="ARBA" id="ARBA00022475"/>
    </source>
</evidence>
<feature type="transmembrane region" description="Helical" evidence="6">
    <location>
        <begin position="335"/>
        <end position="352"/>
    </location>
</feature>
<feature type="transmembrane region" description="Helical" evidence="6">
    <location>
        <begin position="196"/>
        <end position="222"/>
    </location>
</feature>
<feature type="transmembrane region" description="Helical" evidence="6">
    <location>
        <begin position="616"/>
        <end position="638"/>
    </location>
</feature>
<evidence type="ECO:0000313" key="9">
    <source>
        <dbReference type="Proteomes" id="UP000502508"/>
    </source>
</evidence>
<proteinExistence type="predicted"/>
<dbReference type="Pfam" id="PF02687">
    <property type="entry name" value="FtsX"/>
    <property type="match status" value="2"/>
</dbReference>
<dbReference type="EMBL" id="AP022870">
    <property type="protein sequence ID" value="BCB80814.1"/>
    <property type="molecule type" value="Genomic_DNA"/>
</dbReference>
<feature type="transmembrane region" description="Helical" evidence="6">
    <location>
        <begin position="666"/>
        <end position="689"/>
    </location>
</feature>